<dbReference type="EMBL" id="JACTVA010000002">
    <property type="protein sequence ID" value="MBC9205645.1"/>
    <property type="molecule type" value="Genomic_DNA"/>
</dbReference>
<dbReference type="InterPro" id="IPR017961">
    <property type="entry name" value="DNA_pol_Y-fam_little_finger"/>
</dbReference>
<evidence type="ECO:0000256" key="1">
    <source>
        <dbReference type="ARBA" id="ARBA00022763"/>
    </source>
</evidence>
<organism evidence="3 4">
    <name type="scientific">Teichococcus aerophilus</name>
    <dbReference type="NCBI Taxonomy" id="1224513"/>
    <lineage>
        <taxon>Bacteria</taxon>
        <taxon>Pseudomonadati</taxon>
        <taxon>Pseudomonadota</taxon>
        <taxon>Alphaproteobacteria</taxon>
        <taxon>Acetobacterales</taxon>
        <taxon>Roseomonadaceae</taxon>
        <taxon>Roseomonas</taxon>
    </lineage>
</organism>
<reference evidence="3 4" key="1">
    <citation type="journal article" date="2013" name="Int. J. Syst. Evol. Microbiol.">
        <title>Roseomonas aerophila sp. nov., isolated from air.</title>
        <authorList>
            <person name="Kim S.J."/>
            <person name="Weon H.Y."/>
            <person name="Ahn J.H."/>
            <person name="Hong S.B."/>
            <person name="Seok S.J."/>
            <person name="Whang K.S."/>
            <person name="Kwon S.W."/>
        </authorList>
    </citation>
    <scope>NUCLEOTIDE SEQUENCE [LARGE SCALE GENOMIC DNA]</scope>
    <source>
        <strain evidence="3 4">NBRC 108923</strain>
    </source>
</reference>
<dbReference type="PANTHER" id="PTHR35369:SF2">
    <property type="entry name" value="BLR3025 PROTEIN"/>
    <property type="match status" value="1"/>
</dbReference>
<dbReference type="InterPro" id="IPR050356">
    <property type="entry name" value="SulA_CellDiv_inhibitor"/>
</dbReference>
<evidence type="ECO:0000259" key="2">
    <source>
        <dbReference type="Pfam" id="PF11799"/>
    </source>
</evidence>
<dbReference type="RefSeq" id="WP_187782810.1">
    <property type="nucleotide sequence ID" value="NZ_JACTVA010000002.1"/>
</dbReference>
<dbReference type="InterPro" id="IPR043502">
    <property type="entry name" value="DNA/RNA_pol_sf"/>
</dbReference>
<dbReference type="CDD" id="cd03468">
    <property type="entry name" value="PolY_like"/>
    <property type="match status" value="1"/>
</dbReference>
<gene>
    <name evidence="3" type="ORF">IBL26_02255</name>
</gene>
<dbReference type="Proteomes" id="UP000626026">
    <property type="component" value="Unassembled WGS sequence"/>
</dbReference>
<keyword evidence="1" id="KW-0227">DNA damage</keyword>
<dbReference type="SUPFAM" id="SSF56672">
    <property type="entry name" value="DNA/RNA polymerases"/>
    <property type="match status" value="1"/>
</dbReference>
<name>A0ABR7RHP6_9PROT</name>
<protein>
    <submittedName>
        <fullName evidence="3">DNA polymerase Y family protein</fullName>
    </submittedName>
</protein>
<dbReference type="PANTHER" id="PTHR35369">
    <property type="entry name" value="BLR3025 PROTEIN-RELATED"/>
    <property type="match status" value="1"/>
</dbReference>
<accession>A0ABR7RHP6</accession>
<comment type="caution">
    <text evidence="3">The sequence shown here is derived from an EMBL/GenBank/DDBJ whole genome shotgun (WGS) entry which is preliminary data.</text>
</comment>
<keyword evidence="4" id="KW-1185">Reference proteome</keyword>
<dbReference type="Pfam" id="PF11799">
    <property type="entry name" value="IMS_C"/>
    <property type="match status" value="1"/>
</dbReference>
<evidence type="ECO:0000313" key="4">
    <source>
        <dbReference type="Proteomes" id="UP000626026"/>
    </source>
</evidence>
<sequence length="496" mass="54815">MSRRYLALSLPLLPLDRLRRLDPSLLDRPLASWAIQGPRRQLVAADAPGLVPGQTVADAQAIQPDLVLFPADPAEDAALLERLALWAMRFTPLVAVDRTEGLLLDATGATALLGGEEQFVVAVTSRFRQDGFRLRAAMASIAGAAAALARESRQDRIVPPGQERDAIAPLPLIALRLPPDMIRSLGRMGLHRIGQLCRQPRGPLARRFGRVLMDALDHATGDRPQPLQPVRPVATFQAVRHCLEPIITRPAIDQAVEALLAEICRALLEASRGARRLTLRAFRVDHRVQEITIGTGAPTRDAAHLVRLFAGKLDQLEPDLGFERLTMDAHSTDILDGLQASMARRDGASAADTAALTELLDRLEQRVAVYRMLPLESHWPEYAAAPATPHEQIVLPPDWGNETRPVRLLAEPLALAVTAELPDGTPVQLRYGSRLHRVLYCIGPERLEPEWWGHDAARPSRDYFRVQTAEGPRLWICRLGEPNVLPPRWFLHGYLA</sequence>
<proteinExistence type="predicted"/>
<evidence type="ECO:0000313" key="3">
    <source>
        <dbReference type="EMBL" id="MBC9205645.1"/>
    </source>
</evidence>
<feature type="domain" description="DNA polymerase Y-family little finger" evidence="2">
    <location>
        <begin position="244"/>
        <end position="317"/>
    </location>
</feature>